<dbReference type="AlphaFoldDB" id="A0A397HTA7"/>
<comment type="caution">
    <text evidence="1">The sequence shown here is derived from an EMBL/GenBank/DDBJ whole genome shotgun (WGS) entry which is preliminary data.</text>
</comment>
<organism evidence="1 2">
    <name type="scientific">Diversispora epigaea</name>
    <dbReference type="NCBI Taxonomy" id="1348612"/>
    <lineage>
        <taxon>Eukaryota</taxon>
        <taxon>Fungi</taxon>
        <taxon>Fungi incertae sedis</taxon>
        <taxon>Mucoromycota</taxon>
        <taxon>Glomeromycotina</taxon>
        <taxon>Glomeromycetes</taxon>
        <taxon>Diversisporales</taxon>
        <taxon>Diversisporaceae</taxon>
        <taxon>Diversispora</taxon>
    </lineage>
</organism>
<dbReference type="Proteomes" id="UP000266861">
    <property type="component" value="Unassembled WGS sequence"/>
</dbReference>
<dbReference type="OrthoDB" id="5370059at2759"/>
<protein>
    <submittedName>
        <fullName evidence="1">Uncharacterized protein</fullName>
    </submittedName>
</protein>
<proteinExistence type="predicted"/>
<name>A0A397HTA7_9GLOM</name>
<keyword evidence="2" id="KW-1185">Reference proteome</keyword>
<sequence length="60" mass="6463">MFGGGNNSAIILTTSVSSNIYHREILPEELASSSKINIHHVTCGLKFTIAATQKGTAYIR</sequence>
<gene>
    <name evidence="1" type="ORF">Glove_309g106</name>
</gene>
<dbReference type="EMBL" id="PQFF01000283">
    <property type="protein sequence ID" value="RHZ66087.1"/>
    <property type="molecule type" value="Genomic_DNA"/>
</dbReference>
<reference evidence="1 2" key="1">
    <citation type="submission" date="2018-08" db="EMBL/GenBank/DDBJ databases">
        <title>Genome and evolution of the arbuscular mycorrhizal fungus Diversispora epigaea (formerly Glomus versiforme) and its bacterial endosymbionts.</title>
        <authorList>
            <person name="Sun X."/>
            <person name="Fei Z."/>
            <person name="Harrison M."/>
        </authorList>
    </citation>
    <scope>NUCLEOTIDE SEQUENCE [LARGE SCALE GENOMIC DNA]</scope>
    <source>
        <strain evidence="1 2">IT104</strain>
    </source>
</reference>
<evidence type="ECO:0000313" key="2">
    <source>
        <dbReference type="Proteomes" id="UP000266861"/>
    </source>
</evidence>
<evidence type="ECO:0000313" key="1">
    <source>
        <dbReference type="EMBL" id="RHZ66087.1"/>
    </source>
</evidence>
<accession>A0A397HTA7</accession>